<evidence type="ECO:0000256" key="6">
    <source>
        <dbReference type="ARBA" id="ARBA00023235"/>
    </source>
</evidence>
<keyword evidence="4 7" id="KW-0963">Cytoplasm</keyword>
<dbReference type="GO" id="GO:0006094">
    <property type="term" value="P:gluconeogenesis"/>
    <property type="evidence" value="ECO:0007669"/>
    <property type="project" value="UniProtKB-UniRule"/>
</dbReference>
<dbReference type="PROSITE" id="PS51440">
    <property type="entry name" value="TIM_2"/>
    <property type="match status" value="1"/>
</dbReference>
<dbReference type="UniPathway" id="UPA00109">
    <property type="reaction ID" value="UER00189"/>
</dbReference>
<dbReference type="PROSITE" id="PS00171">
    <property type="entry name" value="TIM_1"/>
    <property type="match status" value="1"/>
</dbReference>
<evidence type="ECO:0000256" key="8">
    <source>
        <dbReference type="RuleBase" id="RU363013"/>
    </source>
</evidence>
<feature type="active site" description="Electrophile" evidence="7">
    <location>
        <position position="96"/>
    </location>
</feature>
<feature type="active site" description="Proton acceptor" evidence="7">
    <location>
        <position position="168"/>
    </location>
</feature>
<dbReference type="HAMAP" id="MF_00147_B">
    <property type="entry name" value="TIM_B"/>
    <property type="match status" value="1"/>
</dbReference>
<comment type="subcellular location">
    <subcellularLocation>
        <location evidence="7 8">Cytoplasm</location>
    </subcellularLocation>
</comment>
<comment type="catalytic activity">
    <reaction evidence="7 8">
        <text>D-glyceraldehyde 3-phosphate = dihydroxyacetone phosphate</text>
        <dbReference type="Rhea" id="RHEA:18585"/>
        <dbReference type="ChEBI" id="CHEBI:57642"/>
        <dbReference type="ChEBI" id="CHEBI:59776"/>
        <dbReference type="EC" id="5.3.1.1"/>
    </reaction>
</comment>
<dbReference type="EMBL" id="DRTX01000067">
    <property type="protein sequence ID" value="HHF52954.1"/>
    <property type="molecule type" value="Genomic_DNA"/>
</dbReference>
<dbReference type="InterPro" id="IPR020861">
    <property type="entry name" value="Triosephosphate_isomerase_AS"/>
</dbReference>
<comment type="pathway">
    <text evidence="7 8">Carbohydrate biosynthesis; gluconeogenesis.</text>
</comment>
<dbReference type="GO" id="GO:0046166">
    <property type="term" value="P:glyceraldehyde-3-phosphate biosynthetic process"/>
    <property type="evidence" value="ECO:0007669"/>
    <property type="project" value="TreeGrafter"/>
</dbReference>
<keyword evidence="5 7" id="KW-0324">Glycolysis</keyword>
<evidence type="ECO:0000256" key="1">
    <source>
        <dbReference type="ARBA" id="ARBA00004680"/>
    </source>
</evidence>
<evidence type="ECO:0000256" key="3">
    <source>
        <dbReference type="ARBA" id="ARBA00022432"/>
    </source>
</evidence>
<gene>
    <name evidence="7" type="primary">tpiA</name>
    <name evidence="9" type="ORF">ENL43_01140</name>
</gene>
<dbReference type="InterPro" id="IPR000652">
    <property type="entry name" value="Triosephosphate_isomerase"/>
</dbReference>
<dbReference type="GO" id="GO:0019563">
    <property type="term" value="P:glycerol catabolic process"/>
    <property type="evidence" value="ECO:0007669"/>
    <property type="project" value="TreeGrafter"/>
</dbReference>
<dbReference type="CDD" id="cd00311">
    <property type="entry name" value="TIM"/>
    <property type="match status" value="1"/>
</dbReference>
<evidence type="ECO:0000256" key="4">
    <source>
        <dbReference type="ARBA" id="ARBA00022490"/>
    </source>
</evidence>
<dbReference type="Gene3D" id="3.20.20.70">
    <property type="entry name" value="Aldolase class I"/>
    <property type="match status" value="1"/>
</dbReference>
<dbReference type="Pfam" id="PF00121">
    <property type="entry name" value="TIM"/>
    <property type="match status" value="1"/>
</dbReference>
<name>A0A7V5HMF2_UNCW3</name>
<dbReference type="InterPro" id="IPR035990">
    <property type="entry name" value="TIM_sf"/>
</dbReference>
<evidence type="ECO:0000256" key="7">
    <source>
        <dbReference type="HAMAP-Rule" id="MF_00147"/>
    </source>
</evidence>
<dbReference type="PANTHER" id="PTHR21139:SF42">
    <property type="entry name" value="TRIOSEPHOSPHATE ISOMERASE"/>
    <property type="match status" value="1"/>
</dbReference>
<dbReference type="NCBIfam" id="TIGR00419">
    <property type="entry name" value="tim"/>
    <property type="match status" value="1"/>
</dbReference>
<evidence type="ECO:0000256" key="5">
    <source>
        <dbReference type="ARBA" id="ARBA00023152"/>
    </source>
</evidence>
<feature type="binding site" evidence="7">
    <location>
        <begin position="9"/>
        <end position="11"/>
    </location>
    <ligand>
        <name>substrate</name>
    </ligand>
</feature>
<comment type="pathway">
    <text evidence="1 7 8">Carbohydrate degradation; glycolysis; D-glyceraldehyde 3-phosphate from glycerone phosphate: step 1/1.</text>
</comment>
<dbReference type="InterPro" id="IPR013785">
    <property type="entry name" value="Aldolase_TIM"/>
</dbReference>
<protein>
    <recommendedName>
        <fullName evidence="7 8">Triosephosphate isomerase</fullName>
        <shortName evidence="7">TIM</shortName>
        <shortName evidence="7">TPI</shortName>
        <ecNumber evidence="7 8">5.3.1.1</ecNumber>
    </recommendedName>
    <alternativeName>
        <fullName evidence="7">Triose-phosphate isomerase</fullName>
    </alternativeName>
</protein>
<dbReference type="PANTHER" id="PTHR21139">
    <property type="entry name" value="TRIOSEPHOSPHATE ISOMERASE"/>
    <property type="match status" value="1"/>
</dbReference>
<feature type="binding site" evidence="7">
    <location>
        <position position="211"/>
    </location>
    <ligand>
        <name>substrate</name>
    </ligand>
</feature>
<proteinExistence type="inferred from homology"/>
<comment type="caution">
    <text evidence="9">The sequence shown here is derived from an EMBL/GenBank/DDBJ whole genome shotgun (WGS) entry which is preliminary data.</text>
</comment>
<comment type="similarity">
    <text evidence="2 7 8">Belongs to the triosephosphate isomerase family.</text>
</comment>
<reference evidence="9" key="1">
    <citation type="journal article" date="2020" name="mSystems">
        <title>Genome- and Community-Level Interaction Insights into Carbon Utilization and Element Cycling Functions of Hydrothermarchaeota in Hydrothermal Sediment.</title>
        <authorList>
            <person name="Zhou Z."/>
            <person name="Liu Y."/>
            <person name="Xu W."/>
            <person name="Pan J."/>
            <person name="Luo Z.H."/>
            <person name="Li M."/>
        </authorList>
    </citation>
    <scope>NUCLEOTIDE SEQUENCE [LARGE SCALE GENOMIC DNA]</scope>
    <source>
        <strain evidence="9">HyVt-96</strain>
    </source>
</reference>
<evidence type="ECO:0000313" key="9">
    <source>
        <dbReference type="EMBL" id="HHF52954.1"/>
    </source>
</evidence>
<sequence length="252" mass="28045">MRRNIIAGNWKMHKTHLEAEEFVAQLLSEVKKIHTSYEVIVIPPFTALESVSRVLDRNYIKLGAQNVFYEEKGAYTGEISPVMLKALDVDYVVIGHSERRKYFGETDEIIAKKVRAVIDHEMMPILCIGETLEERTQGIEKEVVERQLEKGLSLIKDNEIEKIVIAYEPVWAIGTGRTATPEIAQEMHSFIRSKIKDMKGTDNLPILYGGSVKPDNIVGLSSMPDIDGALVGGASLKVDSFMGIITNAVEGG</sequence>
<evidence type="ECO:0000256" key="2">
    <source>
        <dbReference type="ARBA" id="ARBA00007422"/>
    </source>
</evidence>
<accession>A0A7V5HMF2</accession>
<feature type="binding site" evidence="7">
    <location>
        <begin position="232"/>
        <end position="233"/>
    </location>
    <ligand>
        <name>substrate</name>
    </ligand>
</feature>
<dbReference type="AlphaFoldDB" id="A0A7V5HMF2"/>
<dbReference type="InterPro" id="IPR022896">
    <property type="entry name" value="TrioseP_Isoase_bac/euk"/>
</dbReference>
<dbReference type="GO" id="GO:0004807">
    <property type="term" value="F:triose-phosphate isomerase activity"/>
    <property type="evidence" value="ECO:0007669"/>
    <property type="project" value="UniProtKB-UniRule"/>
</dbReference>
<keyword evidence="6 7" id="KW-0413">Isomerase</keyword>
<comment type="function">
    <text evidence="7">Involved in the gluconeogenesis. Catalyzes stereospecifically the conversion of dihydroxyacetone phosphate (DHAP) to D-glyceraldehyde-3-phosphate (G3P).</text>
</comment>
<dbReference type="GO" id="GO:0005829">
    <property type="term" value="C:cytosol"/>
    <property type="evidence" value="ECO:0007669"/>
    <property type="project" value="TreeGrafter"/>
</dbReference>
<dbReference type="UniPathway" id="UPA00138"/>
<keyword evidence="3 7" id="KW-0312">Gluconeogenesis</keyword>
<feature type="binding site" evidence="7">
    <location>
        <position position="174"/>
    </location>
    <ligand>
        <name>substrate</name>
    </ligand>
</feature>
<dbReference type="Proteomes" id="UP000886050">
    <property type="component" value="Unassembled WGS sequence"/>
</dbReference>
<dbReference type="GO" id="GO:0006096">
    <property type="term" value="P:glycolytic process"/>
    <property type="evidence" value="ECO:0007669"/>
    <property type="project" value="UniProtKB-UniRule"/>
</dbReference>
<dbReference type="SUPFAM" id="SSF51351">
    <property type="entry name" value="Triosephosphate isomerase (TIM)"/>
    <property type="match status" value="1"/>
</dbReference>
<organism evidence="9">
    <name type="scientific">candidate division WOR-3 bacterium</name>
    <dbReference type="NCBI Taxonomy" id="2052148"/>
    <lineage>
        <taxon>Bacteria</taxon>
        <taxon>Bacteria division WOR-3</taxon>
    </lineage>
</organism>
<comment type="subunit">
    <text evidence="7 8">Homodimer.</text>
</comment>
<dbReference type="EC" id="5.3.1.1" evidence="7 8"/>
<dbReference type="FunFam" id="3.20.20.70:FF:000016">
    <property type="entry name" value="Triosephosphate isomerase"/>
    <property type="match status" value="1"/>
</dbReference>